<evidence type="ECO:0000256" key="1">
    <source>
        <dbReference type="ARBA" id="ARBA00004167"/>
    </source>
</evidence>
<comment type="caution">
    <text evidence="6">The sequence shown here is derived from an EMBL/GenBank/DDBJ whole genome shotgun (WGS) entry which is preliminary data.</text>
</comment>
<protein>
    <submittedName>
        <fullName evidence="6">Uncharacterized protein</fullName>
    </submittedName>
</protein>
<dbReference type="InterPro" id="IPR011009">
    <property type="entry name" value="Kinase-like_dom_sf"/>
</dbReference>
<dbReference type="Gene3D" id="3.30.200.20">
    <property type="entry name" value="Phosphorylase Kinase, domain 1"/>
    <property type="match status" value="1"/>
</dbReference>
<dbReference type="EMBL" id="VOIH02000007">
    <property type="protein sequence ID" value="KAF3443026.1"/>
    <property type="molecule type" value="Genomic_DNA"/>
</dbReference>
<evidence type="ECO:0000313" key="7">
    <source>
        <dbReference type="Proteomes" id="UP000796880"/>
    </source>
</evidence>
<sequence length="116" mass="12981">MTSWTKRAMSRTCLGPRGFRNRGHLNGILYFRRNRLFKAADGKLDHCKSTSSAELEVLAIVGLPVRFDFEELAVATENLKTQIGRGGFVIVYRGTLPDETVVAVKKITNLGIQEKK</sequence>
<reference evidence="6" key="1">
    <citation type="submission" date="2020-03" db="EMBL/GenBank/DDBJ databases">
        <title>A high-quality chromosome-level genome assembly of a woody plant with both climbing and erect habits, Rhamnella rubrinervis.</title>
        <authorList>
            <person name="Lu Z."/>
            <person name="Yang Y."/>
            <person name="Zhu X."/>
            <person name="Sun Y."/>
        </authorList>
    </citation>
    <scope>NUCLEOTIDE SEQUENCE</scope>
    <source>
        <strain evidence="6">BYM</strain>
        <tissue evidence="6">Leaf</tissue>
    </source>
</reference>
<dbReference type="AlphaFoldDB" id="A0A8K0GZQ1"/>
<proteinExistence type="predicted"/>
<comment type="subcellular location">
    <subcellularLocation>
        <location evidence="1">Membrane</location>
        <topology evidence="1">Single-pass membrane protein</topology>
    </subcellularLocation>
</comment>
<evidence type="ECO:0000256" key="5">
    <source>
        <dbReference type="ARBA" id="ARBA00023136"/>
    </source>
</evidence>
<evidence type="ECO:0000256" key="4">
    <source>
        <dbReference type="ARBA" id="ARBA00022989"/>
    </source>
</evidence>
<dbReference type="SUPFAM" id="SSF56112">
    <property type="entry name" value="Protein kinase-like (PK-like)"/>
    <property type="match status" value="1"/>
</dbReference>
<dbReference type="GO" id="GO:0016020">
    <property type="term" value="C:membrane"/>
    <property type="evidence" value="ECO:0007669"/>
    <property type="project" value="UniProtKB-SubCell"/>
</dbReference>
<keyword evidence="4" id="KW-1133">Transmembrane helix</keyword>
<keyword evidence="5" id="KW-0472">Membrane</keyword>
<evidence type="ECO:0000256" key="2">
    <source>
        <dbReference type="ARBA" id="ARBA00022692"/>
    </source>
</evidence>
<dbReference type="Proteomes" id="UP000796880">
    <property type="component" value="Unassembled WGS sequence"/>
</dbReference>
<dbReference type="PANTHER" id="PTHR47974">
    <property type="entry name" value="OS07G0415500 PROTEIN"/>
    <property type="match status" value="1"/>
</dbReference>
<keyword evidence="7" id="KW-1185">Reference proteome</keyword>
<keyword evidence="3" id="KW-0732">Signal</keyword>
<evidence type="ECO:0000256" key="3">
    <source>
        <dbReference type="ARBA" id="ARBA00022729"/>
    </source>
</evidence>
<dbReference type="OrthoDB" id="1938319at2759"/>
<accession>A0A8K0GZQ1</accession>
<dbReference type="PANTHER" id="PTHR47974:SF27">
    <property type="entry name" value="RECEPTOR-LIKE SERINE_THREONINE-PROTEIN KINASE"/>
    <property type="match status" value="1"/>
</dbReference>
<gene>
    <name evidence="6" type="ORF">FNV43_RR16947</name>
</gene>
<keyword evidence="2" id="KW-0812">Transmembrane</keyword>
<organism evidence="6 7">
    <name type="scientific">Rhamnella rubrinervis</name>
    <dbReference type="NCBI Taxonomy" id="2594499"/>
    <lineage>
        <taxon>Eukaryota</taxon>
        <taxon>Viridiplantae</taxon>
        <taxon>Streptophyta</taxon>
        <taxon>Embryophyta</taxon>
        <taxon>Tracheophyta</taxon>
        <taxon>Spermatophyta</taxon>
        <taxon>Magnoliopsida</taxon>
        <taxon>eudicotyledons</taxon>
        <taxon>Gunneridae</taxon>
        <taxon>Pentapetalae</taxon>
        <taxon>rosids</taxon>
        <taxon>fabids</taxon>
        <taxon>Rosales</taxon>
        <taxon>Rhamnaceae</taxon>
        <taxon>rhamnoid group</taxon>
        <taxon>Rhamneae</taxon>
        <taxon>Rhamnella</taxon>
    </lineage>
</organism>
<evidence type="ECO:0000313" key="6">
    <source>
        <dbReference type="EMBL" id="KAF3443026.1"/>
    </source>
</evidence>
<name>A0A8K0GZQ1_9ROSA</name>